<accession>A0A8H6LT23</accession>
<feature type="domain" description="DUF6589" evidence="2">
    <location>
        <begin position="371"/>
        <end position="783"/>
    </location>
</feature>
<feature type="region of interest" description="Disordered" evidence="1">
    <location>
        <begin position="1"/>
        <end position="72"/>
    </location>
</feature>
<sequence length="884" mass="100495">MALNEQQQIIEVMTHEIPEAPSPDEEVSDPDEDASDLSDPGSDASLPPRQPTPVELDDPKDTMSSRRQTVSMKNQLNQDSTYTAVKNTIDAMLGNGINLPILLEAITWNNQKAIDNARIRYQRTALLHSQELPVILERWWKPPRDLLRRGGKRPEGATSTMEAFAVKVATDLIRRELKALGPKLRLPAGKDVDCERLTEAGVEEMTELMKHDAPTMWKLLYESLSESTLSHKKPDKIIFTIISMACYHYSHHFNRLPKLLAVYLKFRGISAKGFDTLHAMGITMSHKWACDVVERMSKQAMEDVTQKMEEYPWIISYDNVNIPFRVFSQRLENQDELGHGTAATVYIKSDAEVLSDSVNQLLKEHRAEGINNPLTAADIFKLEREAYPRVHEQMVDIVLRMLLESPEFDRSTYKDCKSADLAPPPPVNALPVGLGHRTSQYLLGTAPIPEVSYDDNSRLVLEWLKQLGFNTEEERVKLAMKKIVVWVGDQLTVDRLRRIFTFRADDDNSFDRLDFSIFIFGWLHCQMAFANSLHKQYLGTAKGRGLAQAFELLNKKKLHTTRTQGTFHHDIVEVIYEVATAHIREDWLQVARVKSLDELRSRSALELKMMAGLVVERRASSEALDTIETSDKPDRVLQQTVMWNRDALQYIVLDEAIKNGDVGMMEAMLPTLLFRFVGGRNTKYAHEVLELLQGLHREWPPELCTFVRQHCWVVNFSGKPGVWCSIDKAQEMNIKDIKVTYRSEGPNIKWPYLKKLHPAIPTIRIIIDFIEKQFGTLVRGKRHAIPSREKDILKLRKSYADSKLHVEKPGRVARKGKDTADDVVTKGAIKFASGQMLSRWKQGRSFARSTAEDWDVTDEEASNTESEGSGGIEAVGGTEEELDA</sequence>
<name>A0A8H6LT23_9AGAR</name>
<proteinExistence type="predicted"/>
<evidence type="ECO:0000259" key="2">
    <source>
        <dbReference type="Pfam" id="PF20231"/>
    </source>
</evidence>
<dbReference type="EMBL" id="JACGCI010000172">
    <property type="protein sequence ID" value="KAF6742758.1"/>
    <property type="molecule type" value="Genomic_DNA"/>
</dbReference>
<protein>
    <recommendedName>
        <fullName evidence="2">DUF6589 domain-containing protein</fullName>
    </recommendedName>
</protein>
<evidence type="ECO:0000313" key="3">
    <source>
        <dbReference type="EMBL" id="KAF6742758.1"/>
    </source>
</evidence>
<reference evidence="3 4" key="1">
    <citation type="submission" date="2020-07" db="EMBL/GenBank/DDBJ databases">
        <title>Comparative genomics of pyrophilous fungi reveals a link between fire events and developmental genes.</title>
        <authorList>
            <consortium name="DOE Joint Genome Institute"/>
            <person name="Steindorff A.S."/>
            <person name="Carver A."/>
            <person name="Calhoun S."/>
            <person name="Stillman K."/>
            <person name="Liu H."/>
            <person name="Lipzen A."/>
            <person name="Pangilinan J."/>
            <person name="Labutti K."/>
            <person name="Bruns T.D."/>
            <person name="Grigoriev I.V."/>
        </authorList>
    </citation>
    <scope>NUCLEOTIDE SEQUENCE [LARGE SCALE GENOMIC DNA]</scope>
    <source>
        <strain evidence="3 4">CBS 144469</strain>
    </source>
</reference>
<feature type="compositionally biased region" description="Acidic residues" evidence="1">
    <location>
        <begin position="22"/>
        <end position="36"/>
    </location>
</feature>
<evidence type="ECO:0000256" key="1">
    <source>
        <dbReference type="SAM" id="MobiDB-lite"/>
    </source>
</evidence>
<feature type="region of interest" description="Disordered" evidence="1">
    <location>
        <begin position="850"/>
        <end position="884"/>
    </location>
</feature>
<dbReference type="InterPro" id="IPR046496">
    <property type="entry name" value="DUF6589"/>
</dbReference>
<keyword evidence="4" id="KW-1185">Reference proteome</keyword>
<dbReference type="AlphaFoldDB" id="A0A8H6LT23"/>
<dbReference type="Pfam" id="PF20231">
    <property type="entry name" value="DUF6589"/>
    <property type="match status" value="1"/>
</dbReference>
<comment type="caution">
    <text evidence="3">The sequence shown here is derived from an EMBL/GenBank/DDBJ whole genome shotgun (WGS) entry which is preliminary data.</text>
</comment>
<evidence type="ECO:0000313" key="4">
    <source>
        <dbReference type="Proteomes" id="UP000521943"/>
    </source>
</evidence>
<organism evidence="3 4">
    <name type="scientific">Ephemerocybe angulata</name>
    <dbReference type="NCBI Taxonomy" id="980116"/>
    <lineage>
        <taxon>Eukaryota</taxon>
        <taxon>Fungi</taxon>
        <taxon>Dikarya</taxon>
        <taxon>Basidiomycota</taxon>
        <taxon>Agaricomycotina</taxon>
        <taxon>Agaricomycetes</taxon>
        <taxon>Agaricomycetidae</taxon>
        <taxon>Agaricales</taxon>
        <taxon>Agaricineae</taxon>
        <taxon>Psathyrellaceae</taxon>
        <taxon>Ephemerocybe</taxon>
    </lineage>
</organism>
<dbReference type="Proteomes" id="UP000521943">
    <property type="component" value="Unassembled WGS sequence"/>
</dbReference>
<dbReference type="OrthoDB" id="3203379at2759"/>
<gene>
    <name evidence="3" type="ORF">DFP72DRAFT_1104574</name>
</gene>
<feature type="compositionally biased region" description="Acidic residues" evidence="1">
    <location>
        <begin position="852"/>
        <end position="862"/>
    </location>
</feature>